<dbReference type="InterPro" id="IPR036102">
    <property type="entry name" value="OsmC/Ohrsf"/>
</dbReference>
<dbReference type="InterPro" id="IPR015946">
    <property type="entry name" value="KH_dom-like_a/b"/>
</dbReference>
<dbReference type="Proteomes" id="UP001153069">
    <property type="component" value="Unassembled WGS sequence"/>
</dbReference>
<gene>
    <name evidence="1" type="ORF">SEMRO_62_G035430.1</name>
</gene>
<dbReference type="PANTHER" id="PTHR39624">
    <property type="entry name" value="PROTEIN INVOLVED IN RIMO-MEDIATED BETA-METHYLTHIOLATION OF RIBOSOMAL PROTEIN S12 YCAO"/>
    <property type="match status" value="1"/>
</dbReference>
<dbReference type="AlphaFoldDB" id="A0A9N8DFC6"/>
<evidence type="ECO:0000313" key="1">
    <source>
        <dbReference type="EMBL" id="CAB9499490.1"/>
    </source>
</evidence>
<reference evidence="1" key="1">
    <citation type="submission" date="2020-06" db="EMBL/GenBank/DDBJ databases">
        <authorList>
            <consortium name="Plant Systems Biology data submission"/>
        </authorList>
    </citation>
    <scope>NUCLEOTIDE SEQUENCE</scope>
    <source>
        <strain evidence="1">D6</strain>
    </source>
</reference>
<dbReference type="OrthoDB" id="10249433at2759"/>
<dbReference type="EMBL" id="CAICTM010000061">
    <property type="protein sequence ID" value="CAB9499490.1"/>
    <property type="molecule type" value="Genomic_DNA"/>
</dbReference>
<protein>
    <submittedName>
        <fullName evidence="1">OsmC-like protein</fullName>
    </submittedName>
</protein>
<accession>A0A9N8DFC6</accession>
<dbReference type="InterPro" id="IPR003718">
    <property type="entry name" value="OsmC/Ohr_fam"/>
</dbReference>
<sequence>MLRLVPVVVARQAPTFIRRQCRFVSSKVVVSSQEEAASSPFLAKTVVNDKHILQADEPTSVGGQDLGPSPYDLLLSALGSCTVMTLRMYADRKQLPLTGISVVLSHNKVHKKDCEECGDTEKSKSPLFDRIDRIISLEGDELTEKERTRLLEIANKCPVHRTLEQGQVVVVSSLAE</sequence>
<dbReference type="Gene3D" id="3.30.300.20">
    <property type="match status" value="1"/>
</dbReference>
<dbReference type="SUPFAM" id="SSF82784">
    <property type="entry name" value="OsmC-like"/>
    <property type="match status" value="1"/>
</dbReference>
<organism evidence="1 2">
    <name type="scientific">Seminavis robusta</name>
    <dbReference type="NCBI Taxonomy" id="568900"/>
    <lineage>
        <taxon>Eukaryota</taxon>
        <taxon>Sar</taxon>
        <taxon>Stramenopiles</taxon>
        <taxon>Ochrophyta</taxon>
        <taxon>Bacillariophyta</taxon>
        <taxon>Bacillariophyceae</taxon>
        <taxon>Bacillariophycidae</taxon>
        <taxon>Naviculales</taxon>
        <taxon>Naviculaceae</taxon>
        <taxon>Seminavis</taxon>
    </lineage>
</organism>
<proteinExistence type="predicted"/>
<comment type="caution">
    <text evidence="1">The sequence shown here is derived from an EMBL/GenBank/DDBJ whole genome shotgun (WGS) entry which is preliminary data.</text>
</comment>
<name>A0A9N8DFC6_9STRA</name>
<evidence type="ECO:0000313" key="2">
    <source>
        <dbReference type="Proteomes" id="UP001153069"/>
    </source>
</evidence>
<dbReference type="Pfam" id="PF02566">
    <property type="entry name" value="OsmC"/>
    <property type="match status" value="1"/>
</dbReference>
<dbReference type="PANTHER" id="PTHR39624:SF2">
    <property type="entry name" value="OSMC-LIKE PROTEIN"/>
    <property type="match status" value="1"/>
</dbReference>
<keyword evidence="2" id="KW-1185">Reference proteome</keyword>